<dbReference type="AlphaFoldDB" id="A0A6A4GGM6"/>
<dbReference type="Proteomes" id="UP000799118">
    <property type="component" value="Unassembled WGS sequence"/>
</dbReference>
<evidence type="ECO:0000313" key="2">
    <source>
        <dbReference type="EMBL" id="KAE9384445.1"/>
    </source>
</evidence>
<evidence type="ECO:0000256" key="1">
    <source>
        <dbReference type="SAM" id="MobiDB-lite"/>
    </source>
</evidence>
<feature type="compositionally biased region" description="Low complexity" evidence="1">
    <location>
        <begin position="243"/>
        <end position="261"/>
    </location>
</feature>
<protein>
    <submittedName>
        <fullName evidence="2">Uncharacterized protein</fullName>
    </submittedName>
</protein>
<sequence length="287" mass="31215">MLDELVEMVRVDELENLILRRTFRGGEASLKKLYVVNPLPEEYLLRIDESKSRSFSRNHYYANPSSYNSAFLLSSHSGWAPGFPRLMSDKGLRAGVEKGGIEFLTHATTLSEPYYKLKVDTHELWIQSVDILPASLPLDASAQFSQGLIGLGYLEPISTSARSPVNSAASESQKVEDTLRRATIASSGQLFERFASARDGGLTGKVKAYRAGLLARASADASSAGKPGLGFVSGYESNSQHVSQTQSMSSGSATTSSSLTSPIPRTAKKRIESQTIYEIEVIKVIRG</sequence>
<reference evidence="2" key="1">
    <citation type="journal article" date="2019" name="Environ. Microbiol.">
        <title>Fungal ecological strategies reflected in gene transcription - a case study of two litter decomposers.</title>
        <authorList>
            <person name="Barbi F."/>
            <person name="Kohler A."/>
            <person name="Barry K."/>
            <person name="Baskaran P."/>
            <person name="Daum C."/>
            <person name="Fauchery L."/>
            <person name="Ihrmark K."/>
            <person name="Kuo A."/>
            <person name="LaButti K."/>
            <person name="Lipzen A."/>
            <person name="Morin E."/>
            <person name="Grigoriev I.V."/>
            <person name="Henrissat B."/>
            <person name="Lindahl B."/>
            <person name="Martin F."/>
        </authorList>
    </citation>
    <scope>NUCLEOTIDE SEQUENCE</scope>
    <source>
        <strain evidence="2">JB14</strain>
    </source>
</reference>
<gene>
    <name evidence="2" type="ORF">BT96DRAFT_950566</name>
</gene>
<proteinExistence type="predicted"/>
<evidence type="ECO:0000313" key="3">
    <source>
        <dbReference type="Proteomes" id="UP000799118"/>
    </source>
</evidence>
<dbReference type="EMBL" id="ML770145">
    <property type="protein sequence ID" value="KAE9384445.1"/>
    <property type="molecule type" value="Genomic_DNA"/>
</dbReference>
<accession>A0A6A4GGM6</accession>
<organism evidence="2 3">
    <name type="scientific">Gymnopus androsaceus JB14</name>
    <dbReference type="NCBI Taxonomy" id="1447944"/>
    <lineage>
        <taxon>Eukaryota</taxon>
        <taxon>Fungi</taxon>
        <taxon>Dikarya</taxon>
        <taxon>Basidiomycota</taxon>
        <taxon>Agaricomycotina</taxon>
        <taxon>Agaricomycetes</taxon>
        <taxon>Agaricomycetidae</taxon>
        <taxon>Agaricales</taxon>
        <taxon>Marasmiineae</taxon>
        <taxon>Omphalotaceae</taxon>
        <taxon>Gymnopus</taxon>
    </lineage>
</organism>
<keyword evidence="3" id="KW-1185">Reference proteome</keyword>
<dbReference type="OrthoDB" id="10059875at2759"/>
<name>A0A6A4GGM6_9AGAR</name>
<feature type="region of interest" description="Disordered" evidence="1">
    <location>
        <begin position="240"/>
        <end position="266"/>
    </location>
</feature>